<keyword evidence="4 8" id="KW-0812">Transmembrane</keyword>
<keyword evidence="7 8" id="KW-0472">Membrane</keyword>
<dbReference type="PANTHER" id="PTHR36108">
    <property type="entry name" value="COLOSSIN-B-RELATED"/>
    <property type="match status" value="1"/>
</dbReference>
<feature type="transmembrane region" description="Helical" evidence="8">
    <location>
        <begin position="464"/>
        <end position="481"/>
    </location>
</feature>
<dbReference type="Gene3D" id="2.60.40.1120">
    <property type="entry name" value="Carboxypeptidase-like, regulatory domain"/>
    <property type="match status" value="2"/>
</dbReference>
<feature type="transmembrane region" description="Helical" evidence="8">
    <location>
        <begin position="140"/>
        <end position="158"/>
    </location>
</feature>
<dbReference type="EMBL" id="BAABJM010000005">
    <property type="protein sequence ID" value="GAA5063650.1"/>
    <property type="molecule type" value="Genomic_DNA"/>
</dbReference>
<keyword evidence="5" id="KW-0732">Signal</keyword>
<dbReference type="RefSeq" id="WP_345498221.1">
    <property type="nucleotide sequence ID" value="NZ_BAABJM010000005.1"/>
</dbReference>
<name>A0ABP9KT93_9NOCA</name>
<reference evidence="11" key="1">
    <citation type="journal article" date="2019" name="Int. J. Syst. Evol. Microbiol.">
        <title>The Global Catalogue of Microorganisms (GCM) 10K type strain sequencing project: providing services to taxonomists for standard genome sequencing and annotation.</title>
        <authorList>
            <consortium name="The Broad Institute Genomics Platform"/>
            <consortium name="The Broad Institute Genome Sequencing Center for Infectious Disease"/>
            <person name="Wu L."/>
            <person name="Ma J."/>
        </authorList>
    </citation>
    <scope>NUCLEOTIDE SEQUENCE [LARGE SCALE GENOMIC DNA]</scope>
    <source>
        <strain evidence="11">JCM 18298</strain>
    </source>
</reference>
<evidence type="ECO:0000256" key="1">
    <source>
        <dbReference type="ARBA" id="ARBA00004141"/>
    </source>
</evidence>
<evidence type="ECO:0000256" key="8">
    <source>
        <dbReference type="SAM" id="Phobius"/>
    </source>
</evidence>
<dbReference type="InterPro" id="IPR013783">
    <property type="entry name" value="Ig-like_fold"/>
</dbReference>
<evidence type="ECO:0000256" key="7">
    <source>
        <dbReference type="ARBA" id="ARBA00023136"/>
    </source>
</evidence>
<feature type="transmembrane region" description="Helical" evidence="8">
    <location>
        <begin position="511"/>
        <end position="530"/>
    </location>
</feature>
<dbReference type="InterPro" id="IPR049453">
    <property type="entry name" value="Memb_transporter_dom"/>
</dbReference>
<comment type="subcellular location">
    <subcellularLocation>
        <location evidence="1">Membrane</location>
        <topology evidence="1">Multi-pass membrane protein</topology>
    </subcellularLocation>
</comment>
<dbReference type="SUPFAM" id="SSF49464">
    <property type="entry name" value="Carboxypeptidase regulatory domain-like"/>
    <property type="match status" value="1"/>
</dbReference>
<comment type="caution">
    <text evidence="10">The sequence shown here is derived from an EMBL/GenBank/DDBJ whole genome shotgun (WGS) entry which is preliminary data.</text>
</comment>
<dbReference type="PANTHER" id="PTHR36108:SF13">
    <property type="entry name" value="COLOSSIN-B-RELATED"/>
    <property type="match status" value="1"/>
</dbReference>
<keyword evidence="3" id="KW-0964">Secreted</keyword>
<dbReference type="Proteomes" id="UP001500603">
    <property type="component" value="Unassembled WGS sequence"/>
</dbReference>
<evidence type="ECO:0000256" key="2">
    <source>
        <dbReference type="ARBA" id="ARBA00007257"/>
    </source>
</evidence>
<evidence type="ECO:0000256" key="6">
    <source>
        <dbReference type="ARBA" id="ARBA00022989"/>
    </source>
</evidence>
<evidence type="ECO:0000256" key="5">
    <source>
        <dbReference type="ARBA" id="ARBA00022729"/>
    </source>
</evidence>
<evidence type="ECO:0000256" key="3">
    <source>
        <dbReference type="ARBA" id="ARBA00022525"/>
    </source>
</evidence>
<evidence type="ECO:0000313" key="11">
    <source>
        <dbReference type="Proteomes" id="UP001500603"/>
    </source>
</evidence>
<accession>A0ABP9KT93</accession>
<feature type="transmembrane region" description="Helical" evidence="8">
    <location>
        <begin position="60"/>
        <end position="80"/>
    </location>
</feature>
<keyword evidence="6 8" id="KW-1133">Transmembrane helix</keyword>
<dbReference type="Gene3D" id="2.60.40.10">
    <property type="entry name" value="Immunoglobulins"/>
    <property type="match status" value="1"/>
</dbReference>
<evidence type="ECO:0000313" key="10">
    <source>
        <dbReference type="EMBL" id="GAA5063650.1"/>
    </source>
</evidence>
<dbReference type="SUPFAM" id="SSF49478">
    <property type="entry name" value="Cna protein B-type domain"/>
    <property type="match status" value="2"/>
</dbReference>
<feature type="transmembrane region" description="Helical" evidence="8">
    <location>
        <begin position="87"/>
        <end position="108"/>
    </location>
</feature>
<sequence>MFGSGGNCPTCRPAWPIRVRDHMQATDPTLARLRAGWRMLAVFAATLAVGYGMARAFGQPTVFGLTYGGILGLLVGLTVAGDAPGRLALRCVWGVPVFLVALLCAIVVQPHRVLALVVAAVAVIVQLSAPAFFGEFGTDSGVMLFAGFLGGILVPLPISMMQYVVPIVVVAAITAAVVQVLLCRMSPATGLVHTERAFLTRTRYVVLRSTRLIAADNPTRATRKLRDEMVHLNEAAMLVDGHMASAGRVGQSAARLHRLVFDTELAAHALGRTVIQLRRQALPGDLRTLLLAAMADLDRGGRRHDTALPSTAALLAWLTEHEDDARDTEHERVVSTLYRFIAVLGDLHRASDAWTRDDDPATASADDEPFTTPIELVAGRLPGTNLLAGRVLAAGGMRRPWNAWSSPNPQMRIAAQMVITLMIAIPLGDALNGTRFYWAVIGALIVLSNTDSSHDRVRKIVKRVVGTLIGGLVGIGFADLLGVEHPLITVVLLCVALAVGAYSISAYYSVWAGCLTFALIQLYAFVGGLQDSVVVLRAEENALGAVIATLVALVVLPIATRTLLRHAQATHLHSLATFVRESGAALSGFSGADGTREQARAVDHAAHELHRFTRSLVGLPGSARREHAEGVRSLLSTAAVYAREMSGGSGDVVLTADQREQLLRVTSGLSDSIDGMAKTLSDNEKAPAAESAPPIFAEPWTRRADDIRRLQATLSVSPTTTRLRHALHYLGHLDDILGDFAARLGMPVQGSDYRTGAGSLGRELFALRAGQTTSGPVLSGGSGPRNCATAPKQVAGGGFSTYDAADRWIDGSVLGAAGHPIPGVVLTLTDRQGHQVSRATCRPDGTYRIDTPPSGHHVLIVSANGHRPMAVTVSAGATPQRQDITLLGPGELSGTVRRVDRGEPLTDATMTLTDGYGEVVGTTITAADGGYTFDNLTAGRYTLVARGEGMSATASTLTVPESAPLHFDVDLAPRALLTGLVSTEERPVPNAQVMVLDATGDPVAHTRTDDRGRYVVADLDIGRYTVVASGYPPVTSTVTVIGPEISHDVHIGYDEAIDRN</sequence>
<keyword evidence="11" id="KW-1185">Reference proteome</keyword>
<feature type="domain" description="Integral membrane bound transporter" evidence="9">
    <location>
        <begin position="424"/>
        <end position="551"/>
    </location>
</feature>
<dbReference type="InterPro" id="IPR008969">
    <property type="entry name" value="CarboxyPept-like_regulatory"/>
</dbReference>
<feature type="transmembrane region" description="Helical" evidence="8">
    <location>
        <begin position="35"/>
        <end position="54"/>
    </location>
</feature>
<dbReference type="Pfam" id="PF13620">
    <property type="entry name" value="CarboxypepD_reg"/>
    <property type="match status" value="3"/>
</dbReference>
<gene>
    <name evidence="10" type="ORF">GCM10023318_48650</name>
</gene>
<comment type="similarity">
    <text evidence="2">Belongs to the serine-aspartate repeat-containing protein (SDr) family.</text>
</comment>
<organism evidence="10 11">
    <name type="scientific">Nocardia callitridis</name>
    <dbReference type="NCBI Taxonomy" id="648753"/>
    <lineage>
        <taxon>Bacteria</taxon>
        <taxon>Bacillati</taxon>
        <taxon>Actinomycetota</taxon>
        <taxon>Actinomycetes</taxon>
        <taxon>Mycobacteriales</taxon>
        <taxon>Nocardiaceae</taxon>
        <taxon>Nocardia</taxon>
    </lineage>
</organism>
<evidence type="ECO:0000259" key="9">
    <source>
        <dbReference type="Pfam" id="PF13515"/>
    </source>
</evidence>
<evidence type="ECO:0000256" key="4">
    <source>
        <dbReference type="ARBA" id="ARBA00022692"/>
    </source>
</evidence>
<proteinExistence type="inferred from homology"/>
<protein>
    <recommendedName>
        <fullName evidence="9">Integral membrane bound transporter domain-containing protein</fullName>
    </recommendedName>
</protein>
<feature type="transmembrane region" description="Helical" evidence="8">
    <location>
        <begin position="114"/>
        <end position="133"/>
    </location>
</feature>
<feature type="transmembrane region" description="Helical" evidence="8">
    <location>
        <begin position="542"/>
        <end position="564"/>
    </location>
</feature>
<feature type="transmembrane region" description="Helical" evidence="8">
    <location>
        <begin position="164"/>
        <end position="183"/>
    </location>
</feature>
<dbReference type="Pfam" id="PF13515">
    <property type="entry name" value="FUSC_2"/>
    <property type="match status" value="1"/>
</dbReference>